<reference evidence="1" key="1">
    <citation type="submission" date="2022-07" db="EMBL/GenBank/DDBJ databases">
        <title>Genome Sequence of Phlebia brevispora.</title>
        <authorList>
            <person name="Buettner E."/>
        </authorList>
    </citation>
    <scope>NUCLEOTIDE SEQUENCE</scope>
    <source>
        <strain evidence="1">MPL23</strain>
    </source>
</reference>
<sequence>MFEMVNLRCPWDDDVHGFLSGLVSSHRRETTRWEAIDPSRPNIPKFFLDMEVNALRPPGDYPLTFHIYARIRSEAGQARTVFNLHGSKLRVSTRSLIYSACSVLSTIGAFTAHIYEKSNLATQLIAVFAVTGTSITEQHQCQKFTAPANRCRPGWDYHYDTLAARRALPRILGWKSSGPPSLSVENTTENLTRVARPPGHASIFLPHCHWDWDGMSSPEVISEDVSSIPMSQSIVPSSIEYGLGSGAGRCFMGLGELIEGGMNAVLIRRKLSSIKSQLRSGNCSSVANDERSCQHLLELSRRGLYSAKVKREAWSMLFLLISEGETDGLLSAVVKWREIEVQLFIQDAVKHMPADWIFDPLSHGRSSERLHKTFPQLQDNSKLAMGLLQLLSNLMKNGHLVRTDNKRNAKRDSPAFSLSSFVSASGKMVLGPLAFQYTFKVHIGDHALPDVVKSIVCGRLNTIATRLRVEVASYEPSKEITGLFSELLLIYRLFSEDRTVHRQTQELLFNSISRYHAVALGRIVAPWSHDELSGLLAEFSPWMVPFVYAGCPIDRRFPKAYRAYLASHTKSCHPILPFLYFLIQLAASSEVAACLLLELNVVKMLKMLCIHDFPNPAVSVISTTLRMDRIASSDVYASLILLFAALSSHPKSCARMIRGRDPRRRHSSCENTLFWFLSVYYTPDFLGLPNEMLLQSTWRDLEKSAMKLVLVALEHVLKGGNVRDDVDFLPLKEIYRDLIGVLSDPSSEPDMLYSAADSLLTCVGFGGDFRKILDDVLGERRLEDTIAMVKAIFKSLAPDYYPFPHNKARLRSRDVHRYLTGLAHAYSFEFRMFSPLVGELLGLSSCDATYTFPMHGRYSPLIFRQSSIQVDDYE</sequence>
<dbReference type="Proteomes" id="UP001148662">
    <property type="component" value="Unassembled WGS sequence"/>
</dbReference>
<dbReference type="EMBL" id="JANHOG010000811">
    <property type="protein sequence ID" value="KAJ3551367.1"/>
    <property type="molecule type" value="Genomic_DNA"/>
</dbReference>
<evidence type="ECO:0000313" key="2">
    <source>
        <dbReference type="Proteomes" id="UP001148662"/>
    </source>
</evidence>
<keyword evidence="2" id="KW-1185">Reference proteome</keyword>
<accession>A0ACC1T292</accession>
<protein>
    <submittedName>
        <fullName evidence="1">Uncharacterized protein</fullName>
    </submittedName>
</protein>
<name>A0ACC1T292_9APHY</name>
<comment type="caution">
    <text evidence="1">The sequence shown here is derived from an EMBL/GenBank/DDBJ whole genome shotgun (WGS) entry which is preliminary data.</text>
</comment>
<evidence type="ECO:0000313" key="1">
    <source>
        <dbReference type="EMBL" id="KAJ3551367.1"/>
    </source>
</evidence>
<gene>
    <name evidence="1" type="ORF">NM688_g4746</name>
</gene>
<proteinExistence type="predicted"/>
<organism evidence="1 2">
    <name type="scientific">Phlebia brevispora</name>
    <dbReference type="NCBI Taxonomy" id="194682"/>
    <lineage>
        <taxon>Eukaryota</taxon>
        <taxon>Fungi</taxon>
        <taxon>Dikarya</taxon>
        <taxon>Basidiomycota</taxon>
        <taxon>Agaricomycotina</taxon>
        <taxon>Agaricomycetes</taxon>
        <taxon>Polyporales</taxon>
        <taxon>Meruliaceae</taxon>
        <taxon>Phlebia</taxon>
    </lineage>
</organism>